<gene>
    <name evidence="1" type="ordered locus">Calag_1315</name>
</gene>
<dbReference type="KEGG" id="clg:Calag_1315"/>
<accession>L0AD11</accession>
<protein>
    <submittedName>
        <fullName evidence="1">Uncharacterized protein</fullName>
    </submittedName>
</protein>
<dbReference type="Proteomes" id="UP000010469">
    <property type="component" value="Chromosome"/>
</dbReference>
<evidence type="ECO:0000313" key="1">
    <source>
        <dbReference type="EMBL" id="AFZ71027.1"/>
    </source>
</evidence>
<dbReference type="HOGENOM" id="CLU_2091181_0_0_2"/>
<evidence type="ECO:0000313" key="2">
    <source>
        <dbReference type="Proteomes" id="UP000010469"/>
    </source>
</evidence>
<dbReference type="EMBL" id="CP003378">
    <property type="protein sequence ID" value="AFZ71027.1"/>
    <property type="molecule type" value="Genomic_DNA"/>
</dbReference>
<dbReference type="AlphaFoldDB" id="L0AD11"/>
<reference evidence="2" key="1">
    <citation type="submission" date="2012-03" db="EMBL/GenBank/DDBJ databases">
        <title>Complete genome of Caldisphaera lagunensis DSM 15908.</title>
        <authorList>
            <person name="Lucas S."/>
            <person name="Copeland A."/>
            <person name="Lapidus A."/>
            <person name="Glavina del Rio T."/>
            <person name="Dalin E."/>
            <person name="Tice H."/>
            <person name="Bruce D."/>
            <person name="Goodwin L."/>
            <person name="Pitluck S."/>
            <person name="Peters L."/>
            <person name="Mikhailova N."/>
            <person name="Teshima H."/>
            <person name="Kyrpides N."/>
            <person name="Mavromatis K."/>
            <person name="Ivanova N."/>
            <person name="Brettin T."/>
            <person name="Detter J.C."/>
            <person name="Han C."/>
            <person name="Larimer F."/>
            <person name="Land M."/>
            <person name="Hauser L."/>
            <person name="Markowitz V."/>
            <person name="Cheng J.-F."/>
            <person name="Hugenholtz P."/>
            <person name="Woyke T."/>
            <person name="Wu D."/>
            <person name="Spring S."/>
            <person name="Schroeder M."/>
            <person name="Brambilla E."/>
            <person name="Klenk H.-P."/>
            <person name="Eisen J.A."/>
        </authorList>
    </citation>
    <scope>NUCLEOTIDE SEQUENCE [LARGE SCALE GENOMIC DNA]</scope>
    <source>
        <strain evidence="2">DSM 15908 / JCM 11604 / IC-154</strain>
    </source>
</reference>
<keyword evidence="2" id="KW-1185">Reference proteome</keyword>
<organism evidence="1 2">
    <name type="scientific">Caldisphaera lagunensis (strain DSM 15908 / JCM 11604 / ANMR 0165 / IC-154)</name>
    <dbReference type="NCBI Taxonomy" id="1056495"/>
    <lineage>
        <taxon>Archaea</taxon>
        <taxon>Thermoproteota</taxon>
        <taxon>Thermoprotei</taxon>
        <taxon>Acidilobales</taxon>
        <taxon>Caldisphaeraceae</taxon>
        <taxon>Caldisphaera</taxon>
    </lineage>
</organism>
<dbReference type="STRING" id="1056495.Calag_1315"/>
<proteinExistence type="predicted"/>
<name>L0AD11_CALLD</name>
<sequence length="116" mass="13983">MVYVLIEEFLLDGNQRGIKVLTDNEAFYSIDYYEKIDFEPECIKKVSINNLELCYFNINERCKGLMVKSSDFIEIISLRYFMDKEEYNKISDKEIYTRCLELINNFKLNYKKEQNP</sequence>
<dbReference type="InParanoid" id="L0AD11"/>